<protein>
    <recommendedName>
        <fullName evidence="1">Beta-lactamase-related domain-containing protein</fullName>
    </recommendedName>
</protein>
<dbReference type="RefSeq" id="WP_058265800.1">
    <property type="nucleotide sequence ID" value="NZ_FMYN01000006.1"/>
</dbReference>
<accession>A0A0V8GCA0</accession>
<dbReference type="InterPro" id="IPR001466">
    <property type="entry name" value="Beta-lactam-related"/>
</dbReference>
<evidence type="ECO:0000259" key="1">
    <source>
        <dbReference type="Pfam" id="PF00144"/>
    </source>
</evidence>
<dbReference type="InterPro" id="IPR012338">
    <property type="entry name" value="Beta-lactam/transpept-like"/>
</dbReference>
<dbReference type="PANTHER" id="PTHR43283:SF7">
    <property type="entry name" value="BETA-LACTAMASE-RELATED DOMAIN-CONTAINING PROTEIN"/>
    <property type="match status" value="1"/>
</dbReference>
<proteinExistence type="predicted"/>
<evidence type="ECO:0000313" key="3">
    <source>
        <dbReference type="Proteomes" id="UP000053797"/>
    </source>
</evidence>
<dbReference type="PANTHER" id="PTHR43283">
    <property type="entry name" value="BETA-LACTAMASE-RELATED"/>
    <property type="match status" value="1"/>
</dbReference>
<evidence type="ECO:0000313" key="2">
    <source>
        <dbReference type="EMBL" id="KSU47775.1"/>
    </source>
</evidence>
<name>A0A0V8GCA0_9BACL</name>
<dbReference type="EMBL" id="LNQL01000006">
    <property type="protein sequence ID" value="KSU47775.1"/>
    <property type="molecule type" value="Genomic_DNA"/>
</dbReference>
<gene>
    <name evidence="2" type="ORF">AS033_14010</name>
</gene>
<reference evidence="2 3" key="1">
    <citation type="journal article" date="2015" name="Int. J. Syst. Evol. Microbiol.">
        <title>Exiguobacterium enclense sp. nov., isolated from sediment.</title>
        <authorList>
            <person name="Dastager S.G."/>
            <person name="Mawlankar R."/>
            <person name="Sonalkar V.V."/>
            <person name="Thorat M.N."/>
            <person name="Mual P."/>
            <person name="Verma A."/>
            <person name="Krishnamurthi S."/>
            <person name="Tang S.K."/>
            <person name="Li W.J."/>
        </authorList>
    </citation>
    <scope>NUCLEOTIDE SEQUENCE [LARGE SCALE GENOMIC DNA]</scope>
    <source>
        <strain evidence="2 3">NIO-1109</strain>
    </source>
</reference>
<dbReference type="InterPro" id="IPR050789">
    <property type="entry name" value="Diverse_Enzym_Activities"/>
</dbReference>
<feature type="domain" description="Beta-lactamase-related" evidence="1">
    <location>
        <begin position="63"/>
        <end position="318"/>
    </location>
</feature>
<dbReference type="Pfam" id="PF00144">
    <property type="entry name" value="Beta-lactamase"/>
    <property type="match status" value="1"/>
</dbReference>
<dbReference type="Proteomes" id="UP000053797">
    <property type="component" value="Unassembled WGS sequence"/>
</dbReference>
<sequence length="352" mass="40278">MKSRRKRTLLFLSLIVIGSLFVYLTRPFVQNETDNENILLQSKTDTEQLKLSLQQQMKRNESDALYAIQDTQQVASIGSSNELYNVASIRKSIISALFGIAEEKRLVDLDMTLGQLSVDDSKQSLTKQEKSATIRDLLQARSGIYLNALGESQRMKDLRPKRESHTPGSFYYYNNWDFNMLGLILEKETKMKIGDAFEQWIAKPVGMKTFSPSHVTYEKNEETSIPMYRFYMSAENLARFGALYAQDGKWKGRSVIPIKWVEESTMAYSKISDVDRFSGYGYLWWLESNAKNPLLWGVGSGGQFLIVDRKNNLSIALLNDTGTSPLSTLTYRWFGQESTYAEARAIHRLLIK</sequence>
<dbReference type="Gene3D" id="3.40.710.10">
    <property type="entry name" value="DD-peptidase/beta-lactamase superfamily"/>
    <property type="match status" value="1"/>
</dbReference>
<organism evidence="2 3">
    <name type="scientific">Exiguobacterium indicum</name>
    <dbReference type="NCBI Taxonomy" id="296995"/>
    <lineage>
        <taxon>Bacteria</taxon>
        <taxon>Bacillati</taxon>
        <taxon>Bacillota</taxon>
        <taxon>Bacilli</taxon>
        <taxon>Bacillales</taxon>
        <taxon>Bacillales Family XII. Incertae Sedis</taxon>
        <taxon>Exiguobacterium</taxon>
    </lineage>
</organism>
<dbReference type="AlphaFoldDB" id="A0A0V8GCA0"/>
<comment type="caution">
    <text evidence="2">The sequence shown here is derived from an EMBL/GenBank/DDBJ whole genome shotgun (WGS) entry which is preliminary data.</text>
</comment>
<dbReference type="SUPFAM" id="SSF56601">
    <property type="entry name" value="beta-lactamase/transpeptidase-like"/>
    <property type="match status" value="1"/>
</dbReference>
<dbReference type="OrthoDB" id="9773047at2"/>